<organism evidence="1 2">
    <name type="scientific">Aerophobetes bacterium</name>
    <dbReference type="NCBI Taxonomy" id="2030807"/>
    <lineage>
        <taxon>Bacteria</taxon>
        <taxon>Candidatus Aerophobota</taxon>
    </lineage>
</organism>
<name>A0A523QG07_UNCAE</name>
<comment type="caution">
    <text evidence="1">The sequence shown here is derived from an EMBL/GenBank/DDBJ whole genome shotgun (WGS) entry which is preliminary data.</text>
</comment>
<dbReference type="EMBL" id="SOKU01000339">
    <property type="protein sequence ID" value="TES84281.1"/>
    <property type="molecule type" value="Genomic_DNA"/>
</dbReference>
<evidence type="ECO:0000313" key="1">
    <source>
        <dbReference type="EMBL" id="TES84281.1"/>
    </source>
</evidence>
<accession>A0A523QG07</accession>
<evidence type="ECO:0000313" key="2">
    <source>
        <dbReference type="Proteomes" id="UP000320781"/>
    </source>
</evidence>
<protein>
    <submittedName>
        <fullName evidence="1">Uncharacterized protein</fullName>
    </submittedName>
</protein>
<sequence length="46" mass="5213">MRRLPHLTDLSFRSPSPTPLSPRYTFYSLLSCGIQMGDQSVMRVGI</sequence>
<proteinExistence type="predicted"/>
<reference evidence="1 2" key="1">
    <citation type="submission" date="2019-03" db="EMBL/GenBank/DDBJ databases">
        <title>Metabolic potential of uncultured bacteria and archaea associated with petroleum seepage in deep-sea sediments.</title>
        <authorList>
            <person name="Dong X."/>
            <person name="Hubert C."/>
        </authorList>
    </citation>
    <scope>NUCLEOTIDE SEQUENCE [LARGE SCALE GENOMIC DNA]</scope>
    <source>
        <strain evidence="1">E44_bin92</strain>
    </source>
</reference>
<gene>
    <name evidence="1" type="ORF">E3J95_06955</name>
</gene>
<dbReference type="AlphaFoldDB" id="A0A523QG07"/>
<dbReference type="Proteomes" id="UP000320781">
    <property type="component" value="Unassembled WGS sequence"/>
</dbReference>